<name>A0A0F7SYN0_PHARH</name>
<feature type="region of interest" description="Disordered" evidence="1">
    <location>
        <begin position="249"/>
        <end position="287"/>
    </location>
</feature>
<sequence>MHRRTPSLNLQSLAASSPVTESPRSPAYTSASKFRSSQQEFPASRSIPSIVTTGVQADVGLGIHQEEDVGDEILDSNTENQITLEENLIRYTVRSSNALEELRVNVSDASSGRRCYKKNRQLYSDMIVTDVTDTQNATISYAINRPLDRHILYITSPLFPARSAIPIQTESLSEDKIKGLQFSVSISCRLNLASISDQLGSTPLPPKTIKFETFPSHASSSYLPSFDKAQSPSNLDLDCDEVIPLSPNLERMESGGFSDDIPNPSRSIHRSSSSLSSNPTVRRSSEKRQSWIGWSRGMIPSVPSFPILRSLSSLPTLSMSTGTRQTGNDQPEGIWGECLGSSGKSFIILCPPDLLPPPPVSVSTSSSTPPPRPRTRPILLFKDTTPLYSATTQGEIVIDESVVRCLGVERGFWIALALGVLESEEERVGWLVES</sequence>
<evidence type="ECO:0000313" key="2">
    <source>
        <dbReference type="EMBL" id="CED85363.1"/>
    </source>
</evidence>
<proteinExistence type="predicted"/>
<organism evidence="2">
    <name type="scientific">Phaffia rhodozyma</name>
    <name type="common">Yeast</name>
    <name type="synonym">Xanthophyllomyces dendrorhous</name>
    <dbReference type="NCBI Taxonomy" id="264483"/>
    <lineage>
        <taxon>Eukaryota</taxon>
        <taxon>Fungi</taxon>
        <taxon>Dikarya</taxon>
        <taxon>Basidiomycota</taxon>
        <taxon>Agaricomycotina</taxon>
        <taxon>Tremellomycetes</taxon>
        <taxon>Cystofilobasidiales</taxon>
        <taxon>Mrakiaceae</taxon>
        <taxon>Phaffia</taxon>
    </lineage>
</organism>
<evidence type="ECO:0000256" key="1">
    <source>
        <dbReference type="SAM" id="MobiDB-lite"/>
    </source>
</evidence>
<feature type="region of interest" description="Disordered" evidence="1">
    <location>
        <begin position="1"/>
        <end position="45"/>
    </location>
</feature>
<dbReference type="EMBL" id="LN483332">
    <property type="protein sequence ID" value="CED85363.1"/>
    <property type="molecule type" value="Genomic_DNA"/>
</dbReference>
<feature type="compositionally biased region" description="Low complexity" evidence="1">
    <location>
        <begin position="270"/>
        <end position="282"/>
    </location>
</feature>
<protein>
    <submittedName>
        <fullName evidence="2">Uncharacterized protein</fullName>
    </submittedName>
</protein>
<accession>A0A0F7SYN0</accession>
<reference evidence="2" key="1">
    <citation type="submission" date="2014-08" db="EMBL/GenBank/DDBJ databases">
        <authorList>
            <person name="Sharma Rahul"/>
            <person name="Thines Marco"/>
        </authorList>
    </citation>
    <scope>NUCLEOTIDE SEQUENCE</scope>
</reference>
<dbReference type="AlphaFoldDB" id="A0A0F7SYN0"/>